<evidence type="ECO:0000313" key="3">
    <source>
        <dbReference type="Proteomes" id="UP000616885"/>
    </source>
</evidence>
<feature type="transmembrane region" description="Helical" evidence="1">
    <location>
        <begin position="77"/>
        <end position="97"/>
    </location>
</feature>
<keyword evidence="1" id="KW-0472">Membrane</keyword>
<protein>
    <submittedName>
        <fullName evidence="2">Uncharacterized protein</fullName>
    </submittedName>
</protein>
<name>A0A8H7NN25_BIOOC</name>
<dbReference type="AlphaFoldDB" id="A0A8H7NN25"/>
<evidence type="ECO:0000313" key="2">
    <source>
        <dbReference type="EMBL" id="KAF9759147.1"/>
    </source>
</evidence>
<evidence type="ECO:0000256" key="1">
    <source>
        <dbReference type="SAM" id="Phobius"/>
    </source>
</evidence>
<dbReference type="EMBL" id="JADCTT010000001">
    <property type="protein sequence ID" value="KAF9759147.1"/>
    <property type="molecule type" value="Genomic_DNA"/>
</dbReference>
<organism evidence="2 3">
    <name type="scientific">Bionectria ochroleuca</name>
    <name type="common">Gliocladium roseum</name>
    <dbReference type="NCBI Taxonomy" id="29856"/>
    <lineage>
        <taxon>Eukaryota</taxon>
        <taxon>Fungi</taxon>
        <taxon>Dikarya</taxon>
        <taxon>Ascomycota</taxon>
        <taxon>Pezizomycotina</taxon>
        <taxon>Sordariomycetes</taxon>
        <taxon>Hypocreomycetidae</taxon>
        <taxon>Hypocreales</taxon>
        <taxon>Bionectriaceae</taxon>
        <taxon>Clonostachys</taxon>
    </lineage>
</organism>
<reference evidence="2" key="1">
    <citation type="submission" date="2020-10" db="EMBL/GenBank/DDBJ databases">
        <title>High-Quality Genome Resource of Clonostachys rosea strain S41 by Oxford Nanopore Long-Read Sequencing.</title>
        <authorList>
            <person name="Wang H."/>
        </authorList>
    </citation>
    <scope>NUCLEOTIDE SEQUENCE</scope>
    <source>
        <strain evidence="2">S41</strain>
    </source>
</reference>
<gene>
    <name evidence="2" type="ORF">IM811_000841</name>
</gene>
<keyword evidence="1" id="KW-0812">Transmembrane</keyword>
<comment type="caution">
    <text evidence="2">The sequence shown here is derived from an EMBL/GenBank/DDBJ whole genome shotgun (WGS) entry which is preliminary data.</text>
</comment>
<dbReference type="Proteomes" id="UP000616885">
    <property type="component" value="Unassembled WGS sequence"/>
</dbReference>
<accession>A0A8H7NN25</accession>
<proteinExistence type="predicted"/>
<keyword evidence="1" id="KW-1133">Transmembrane helix</keyword>
<sequence>MTSSASFVIILDFQHTSTGVNSIQKANQGKSTNSSSQTGISGLLSNKTLVHFLCFFFFSPCSDEQDEESNNFRASRAFCLFLLFISFYQLLFGWSWAGV</sequence>